<keyword evidence="2" id="KW-0067">ATP-binding</keyword>
<evidence type="ECO:0000259" key="3">
    <source>
        <dbReference type="SMART" id="SM00382"/>
    </source>
</evidence>
<sequence>MENKGANIYDTVLENICIDLNRPLLNIPTSYKEKVEEIRIRNGSFLTIYSGGKDYFVTKEGKLSTKLEEGIKIEKSHINKTFQLISNYSVYAFEEEIKNGFITIKGGHRVGIGGKVIYGNNGIETIRNISSLNIRIAREKIGVSNHIIKYLIDTPFTIHNTLIISPPQCGKTTLLRDIVRNLSDGIYLDNGKGFKIGVVDERSEIAGVYNGIPQNDIGIRTDVLDGCLKSDGIMMLIRSMSPEIIVVDEIGGKRDAEAIQEALKAGIKLIATVHGSTLDEIMSRSSMKELLNEKIFKRYIFLDRSKGVGTIKEIIDVGKSTPIYLS</sequence>
<dbReference type="InterPro" id="IPR045735">
    <property type="entry name" value="Spore_III_AA_AAA+_ATPase"/>
</dbReference>
<protein>
    <submittedName>
        <fullName evidence="4">Stage III sporulation protein AA</fullName>
    </submittedName>
</protein>
<gene>
    <name evidence="4" type="primary">spoIIIAA</name>
    <name evidence="4" type="ORF">KQI42_05960</name>
</gene>
<dbReference type="NCBIfam" id="TIGR02858">
    <property type="entry name" value="spore_III_AA"/>
    <property type="match status" value="1"/>
</dbReference>
<dbReference type="Proteomes" id="UP000749471">
    <property type="component" value="Unassembled WGS sequence"/>
</dbReference>
<dbReference type="SMART" id="SM00382">
    <property type="entry name" value="AAA"/>
    <property type="match status" value="1"/>
</dbReference>
<accession>A0ABS6E3S3</accession>
<dbReference type="PANTHER" id="PTHR20953">
    <property type="entry name" value="KINASE-RELATED"/>
    <property type="match status" value="1"/>
</dbReference>
<reference evidence="4 5" key="1">
    <citation type="submission" date="2021-06" db="EMBL/GenBank/DDBJ databases">
        <authorList>
            <person name="Sun Q."/>
            <person name="Li D."/>
        </authorList>
    </citation>
    <scope>NUCLEOTIDE SEQUENCE [LARGE SCALE GENOMIC DNA]</scope>
    <source>
        <strain evidence="4 5">MSJ-40</strain>
    </source>
</reference>
<proteinExistence type="predicted"/>
<dbReference type="PANTHER" id="PTHR20953:SF3">
    <property type="entry name" value="P-LOOP CONTAINING NUCLEOSIDE TRIPHOSPHATE HYDROLASES SUPERFAMILY PROTEIN"/>
    <property type="match status" value="1"/>
</dbReference>
<dbReference type="RefSeq" id="WP_216517769.1">
    <property type="nucleotide sequence ID" value="NZ_JAHLPM010000004.1"/>
</dbReference>
<keyword evidence="1" id="KW-0547">Nucleotide-binding</keyword>
<feature type="domain" description="AAA+ ATPase" evidence="3">
    <location>
        <begin position="157"/>
        <end position="296"/>
    </location>
</feature>
<evidence type="ECO:0000256" key="2">
    <source>
        <dbReference type="ARBA" id="ARBA00022840"/>
    </source>
</evidence>
<organism evidence="4 5">
    <name type="scientific">Tissierella simiarum</name>
    <dbReference type="NCBI Taxonomy" id="2841534"/>
    <lineage>
        <taxon>Bacteria</taxon>
        <taxon>Bacillati</taxon>
        <taxon>Bacillota</taxon>
        <taxon>Tissierellia</taxon>
        <taxon>Tissierellales</taxon>
        <taxon>Tissierellaceae</taxon>
        <taxon>Tissierella</taxon>
    </lineage>
</organism>
<evidence type="ECO:0000313" key="4">
    <source>
        <dbReference type="EMBL" id="MBU5437542.1"/>
    </source>
</evidence>
<evidence type="ECO:0000256" key="1">
    <source>
        <dbReference type="ARBA" id="ARBA00022741"/>
    </source>
</evidence>
<dbReference type="InterPro" id="IPR003593">
    <property type="entry name" value="AAA+_ATPase"/>
</dbReference>
<comment type="caution">
    <text evidence="4">The sequence shown here is derived from an EMBL/GenBank/DDBJ whole genome shotgun (WGS) entry which is preliminary data.</text>
</comment>
<name>A0ABS6E3S3_9FIRM</name>
<keyword evidence="5" id="KW-1185">Reference proteome</keyword>
<dbReference type="Pfam" id="PF19568">
    <property type="entry name" value="Spore_III_AA"/>
    <property type="match status" value="1"/>
</dbReference>
<evidence type="ECO:0000313" key="5">
    <source>
        <dbReference type="Proteomes" id="UP000749471"/>
    </source>
</evidence>
<dbReference type="EMBL" id="JAHLPM010000004">
    <property type="protein sequence ID" value="MBU5437542.1"/>
    <property type="molecule type" value="Genomic_DNA"/>
</dbReference>
<dbReference type="InterPro" id="IPR014217">
    <property type="entry name" value="Spore_III_AA"/>
</dbReference>